<dbReference type="InParanoid" id="M0MKJ3"/>
<sequence>MIDTRARAPSIRRELIFAVVGQGGDGAVLASAVAERPQAQESVALLADRGRNARASEASAR</sequence>
<keyword evidence="2" id="KW-1185">Reference proteome</keyword>
<evidence type="ECO:0000313" key="2">
    <source>
        <dbReference type="Proteomes" id="UP000011669"/>
    </source>
</evidence>
<evidence type="ECO:0000313" key="1">
    <source>
        <dbReference type="EMBL" id="EMA46176.1"/>
    </source>
</evidence>
<protein>
    <submittedName>
        <fullName evidence="1">Uncharacterized protein</fullName>
    </submittedName>
</protein>
<reference evidence="1 2" key="1">
    <citation type="journal article" date="2014" name="PLoS Genet.">
        <title>Phylogenetically driven sequencing of extremely halophilic archaea reveals strategies for static and dynamic osmo-response.</title>
        <authorList>
            <person name="Becker E.A."/>
            <person name="Seitzer P.M."/>
            <person name="Tritt A."/>
            <person name="Larsen D."/>
            <person name="Krusor M."/>
            <person name="Yao A.I."/>
            <person name="Wu D."/>
            <person name="Madern D."/>
            <person name="Eisen J.A."/>
            <person name="Darling A.E."/>
            <person name="Facciotti M.T."/>
        </authorList>
    </citation>
    <scope>NUCLEOTIDE SEQUENCE [LARGE SCALE GENOMIC DNA]</scope>
    <source>
        <strain evidence="1 2">DSM 5350</strain>
    </source>
</reference>
<comment type="caution">
    <text evidence="1">The sequence shown here is derived from an EMBL/GenBank/DDBJ whole genome shotgun (WGS) entry which is preliminary data.</text>
</comment>
<accession>M0MKJ3</accession>
<gene>
    <name evidence="1" type="ORF">C449_05707</name>
</gene>
<name>M0MKJ3_9EURY</name>
<proteinExistence type="predicted"/>
<dbReference type="AlphaFoldDB" id="M0MKJ3"/>
<dbReference type="STRING" id="1227455.C449_05707"/>
<dbReference type="Proteomes" id="UP000011669">
    <property type="component" value="Unassembled WGS sequence"/>
</dbReference>
<organism evidence="1 2">
    <name type="scientific">Halococcus saccharolyticus DSM 5350</name>
    <dbReference type="NCBI Taxonomy" id="1227455"/>
    <lineage>
        <taxon>Archaea</taxon>
        <taxon>Methanobacteriati</taxon>
        <taxon>Methanobacteriota</taxon>
        <taxon>Stenosarchaea group</taxon>
        <taxon>Halobacteria</taxon>
        <taxon>Halobacteriales</taxon>
        <taxon>Halococcaceae</taxon>
        <taxon>Halococcus</taxon>
    </lineage>
</organism>
<dbReference type="EMBL" id="AOMD01000015">
    <property type="protein sequence ID" value="EMA46176.1"/>
    <property type="molecule type" value="Genomic_DNA"/>
</dbReference>